<evidence type="ECO:0000256" key="3">
    <source>
        <dbReference type="ARBA" id="ARBA00022741"/>
    </source>
</evidence>
<dbReference type="InterPro" id="IPR011994">
    <property type="entry name" value="Cytidylate_kinase_dom"/>
</dbReference>
<dbReference type="Pfam" id="PF02224">
    <property type="entry name" value="Cytidylate_kin"/>
    <property type="match status" value="1"/>
</dbReference>
<dbReference type="EC" id="2.7.4.25" evidence="1"/>
<dbReference type="CDD" id="cd02020">
    <property type="entry name" value="CMPK"/>
    <property type="match status" value="1"/>
</dbReference>
<evidence type="ECO:0000256" key="5">
    <source>
        <dbReference type="ARBA" id="ARBA00022840"/>
    </source>
</evidence>
<proteinExistence type="predicted"/>
<organism evidence="9 10">
    <name type="scientific">Candidatus Dojkabacteria bacterium</name>
    <dbReference type="NCBI Taxonomy" id="2099670"/>
    <lineage>
        <taxon>Bacteria</taxon>
        <taxon>Candidatus Dojkabacteria</taxon>
    </lineage>
</organism>
<evidence type="ECO:0000256" key="2">
    <source>
        <dbReference type="ARBA" id="ARBA00022679"/>
    </source>
</evidence>
<comment type="caution">
    <text evidence="9">The sequence shown here is derived from an EMBL/GenBank/DDBJ whole genome shotgun (WGS) entry which is preliminary data.</text>
</comment>
<accession>A0A5C7J8Z7</accession>
<keyword evidence="2" id="KW-0808">Transferase</keyword>
<feature type="domain" description="Cytidylate kinase" evidence="8">
    <location>
        <begin position="5"/>
        <end position="152"/>
    </location>
</feature>
<sequence>MTISFNDLNHVCINGEDYEGKIRTSEIGNFASILSKQPVVRNFLIPQGQEIIKTGDYVLEGRDTGTVWAPDAAVKIFLIADANVRAHRRWLQLQASQDPTPEDEILKVILERDERDRTRKDGPLVKPEGAHEIDTTHMSIDEQVQQIYEIVQEVLH</sequence>
<dbReference type="GO" id="GO:0036431">
    <property type="term" value="F:dCMP kinase activity"/>
    <property type="evidence" value="ECO:0007669"/>
    <property type="project" value="InterPro"/>
</dbReference>
<keyword evidence="4" id="KW-0418">Kinase</keyword>
<keyword evidence="5" id="KW-0067">ATP-binding</keyword>
<comment type="catalytic activity">
    <reaction evidence="7">
        <text>CMP + ATP = CDP + ADP</text>
        <dbReference type="Rhea" id="RHEA:11600"/>
        <dbReference type="ChEBI" id="CHEBI:30616"/>
        <dbReference type="ChEBI" id="CHEBI:58069"/>
        <dbReference type="ChEBI" id="CHEBI:60377"/>
        <dbReference type="ChEBI" id="CHEBI:456216"/>
        <dbReference type="EC" id="2.7.4.25"/>
    </reaction>
</comment>
<dbReference type="GO" id="GO:0005524">
    <property type="term" value="F:ATP binding"/>
    <property type="evidence" value="ECO:0007669"/>
    <property type="project" value="UniProtKB-KW"/>
</dbReference>
<evidence type="ECO:0000313" key="10">
    <source>
        <dbReference type="Proteomes" id="UP000321026"/>
    </source>
</evidence>
<dbReference type="GO" id="GO:0036430">
    <property type="term" value="F:CMP kinase activity"/>
    <property type="evidence" value="ECO:0007669"/>
    <property type="project" value="RHEA"/>
</dbReference>
<reference evidence="9 10" key="1">
    <citation type="submission" date="2018-09" db="EMBL/GenBank/DDBJ databases">
        <title>Metagenome Assembled Genomes from an Advanced Water Purification Facility.</title>
        <authorList>
            <person name="Stamps B.W."/>
            <person name="Spear J.R."/>
        </authorList>
    </citation>
    <scope>NUCLEOTIDE SEQUENCE [LARGE SCALE GENOMIC DNA]</scope>
    <source>
        <strain evidence="9">Bin_63_2</strain>
    </source>
</reference>
<evidence type="ECO:0000256" key="6">
    <source>
        <dbReference type="ARBA" id="ARBA00047615"/>
    </source>
</evidence>
<dbReference type="Proteomes" id="UP000321026">
    <property type="component" value="Unassembled WGS sequence"/>
</dbReference>
<name>A0A5C7J8Z7_9BACT</name>
<evidence type="ECO:0000313" key="9">
    <source>
        <dbReference type="EMBL" id="TXG77016.1"/>
    </source>
</evidence>
<gene>
    <name evidence="9" type="ORF">E6Q11_03560</name>
</gene>
<dbReference type="EMBL" id="SSDS01000057">
    <property type="protein sequence ID" value="TXG77016.1"/>
    <property type="molecule type" value="Genomic_DNA"/>
</dbReference>
<evidence type="ECO:0000256" key="4">
    <source>
        <dbReference type="ARBA" id="ARBA00022777"/>
    </source>
</evidence>
<evidence type="ECO:0000256" key="1">
    <source>
        <dbReference type="ARBA" id="ARBA00012906"/>
    </source>
</evidence>
<evidence type="ECO:0000256" key="7">
    <source>
        <dbReference type="ARBA" id="ARBA00048478"/>
    </source>
</evidence>
<comment type="catalytic activity">
    <reaction evidence="6">
        <text>dCMP + ATP = dCDP + ADP</text>
        <dbReference type="Rhea" id="RHEA:25094"/>
        <dbReference type="ChEBI" id="CHEBI:30616"/>
        <dbReference type="ChEBI" id="CHEBI:57566"/>
        <dbReference type="ChEBI" id="CHEBI:58593"/>
        <dbReference type="ChEBI" id="CHEBI:456216"/>
        <dbReference type="EC" id="2.7.4.25"/>
    </reaction>
</comment>
<protein>
    <recommendedName>
        <fullName evidence="1">(d)CMP kinase</fullName>
        <ecNumber evidence="1">2.7.4.25</ecNumber>
    </recommendedName>
</protein>
<dbReference type="InterPro" id="IPR027417">
    <property type="entry name" value="P-loop_NTPase"/>
</dbReference>
<dbReference type="SUPFAM" id="SSF52540">
    <property type="entry name" value="P-loop containing nucleoside triphosphate hydrolases"/>
    <property type="match status" value="1"/>
</dbReference>
<dbReference type="Gene3D" id="3.40.50.300">
    <property type="entry name" value="P-loop containing nucleotide triphosphate hydrolases"/>
    <property type="match status" value="1"/>
</dbReference>
<keyword evidence="3" id="KW-0547">Nucleotide-binding</keyword>
<dbReference type="AlphaFoldDB" id="A0A5C7J8Z7"/>
<evidence type="ECO:0000259" key="8">
    <source>
        <dbReference type="Pfam" id="PF02224"/>
    </source>
</evidence>